<dbReference type="Proteomes" id="UP000199347">
    <property type="component" value="Unassembled WGS sequence"/>
</dbReference>
<dbReference type="InterPro" id="IPR036390">
    <property type="entry name" value="WH_DNA-bd_sf"/>
</dbReference>
<dbReference type="InterPro" id="IPR005119">
    <property type="entry name" value="LysR_subst-bd"/>
</dbReference>
<dbReference type="SUPFAM" id="SSF53850">
    <property type="entry name" value="Periplasmic binding protein-like II"/>
    <property type="match status" value="1"/>
</dbReference>
<accession>A0A1G5P3G8</accession>
<keyword evidence="2" id="KW-0805">Transcription regulation</keyword>
<dbReference type="PANTHER" id="PTHR30537:SF1">
    <property type="entry name" value="HTH-TYPE TRANSCRIPTIONAL REGULATOR PGRR"/>
    <property type="match status" value="1"/>
</dbReference>
<dbReference type="Pfam" id="PF00126">
    <property type="entry name" value="HTH_1"/>
    <property type="match status" value="1"/>
</dbReference>
<dbReference type="GO" id="GO:0006351">
    <property type="term" value="P:DNA-templated transcription"/>
    <property type="evidence" value="ECO:0007669"/>
    <property type="project" value="TreeGrafter"/>
</dbReference>
<sequence length="334" mass="36132">MSDQALCDKIVLLTWTVRSGAAMERDLLSHLFVVAAVARRKGFAAAAGELGMSPSAVSHAVRVVEERLGQAIFARTTRSVALTEAGEAFLAGISPVLADIAEEIERLQAAKGRAGGVLRLNAPRLALPLALTRILKEMVELHPDVTVDITVDEGLADIVGEGFDAGVRLGEMIARDMVAVRLTPPFKAILVASPHYLARRGRPERIADLASHHCIGFRRIRSRALYRWELSENGKDVAVETRGPLVVSDAMSALDLAREGLGIAYLFEPLVCADIAEGRLEQLLSQTAIEEPGLFLYFPSRASLSPKLRAFIDTARRVQRQAPDDVSSVSASRP</sequence>
<evidence type="ECO:0000313" key="7">
    <source>
        <dbReference type="Proteomes" id="UP000199347"/>
    </source>
</evidence>
<dbReference type="GO" id="GO:0043565">
    <property type="term" value="F:sequence-specific DNA binding"/>
    <property type="evidence" value="ECO:0007669"/>
    <property type="project" value="TreeGrafter"/>
</dbReference>
<name>A0A1G5P3G8_AFIMA</name>
<dbReference type="PROSITE" id="PS50931">
    <property type="entry name" value="HTH_LYSR"/>
    <property type="match status" value="1"/>
</dbReference>
<dbReference type="Gene3D" id="3.40.190.290">
    <property type="match status" value="1"/>
</dbReference>
<reference evidence="6 7" key="1">
    <citation type="submission" date="2016-10" db="EMBL/GenBank/DDBJ databases">
        <authorList>
            <person name="de Groot N.N."/>
        </authorList>
    </citation>
    <scope>NUCLEOTIDE SEQUENCE [LARGE SCALE GENOMIC DNA]</scope>
    <source>
        <strain evidence="6 7">DSM 2698</strain>
    </source>
</reference>
<dbReference type="EMBL" id="FMVW01000008">
    <property type="protein sequence ID" value="SCZ43828.1"/>
    <property type="molecule type" value="Genomic_DNA"/>
</dbReference>
<dbReference type="PANTHER" id="PTHR30537">
    <property type="entry name" value="HTH-TYPE TRANSCRIPTIONAL REGULATOR"/>
    <property type="match status" value="1"/>
</dbReference>
<evidence type="ECO:0000313" key="6">
    <source>
        <dbReference type="EMBL" id="SCZ43828.1"/>
    </source>
</evidence>
<dbReference type="STRING" id="1120955.SAMN03080610_03135"/>
<evidence type="ECO:0000256" key="4">
    <source>
        <dbReference type="ARBA" id="ARBA00023163"/>
    </source>
</evidence>
<keyword evidence="7" id="KW-1185">Reference proteome</keyword>
<keyword evidence="3 6" id="KW-0238">DNA-binding</keyword>
<organism evidence="6 7">
    <name type="scientific">Afifella marina DSM 2698</name>
    <dbReference type="NCBI Taxonomy" id="1120955"/>
    <lineage>
        <taxon>Bacteria</taxon>
        <taxon>Pseudomonadati</taxon>
        <taxon>Pseudomonadota</taxon>
        <taxon>Alphaproteobacteria</taxon>
        <taxon>Hyphomicrobiales</taxon>
        <taxon>Afifellaceae</taxon>
        <taxon>Afifella</taxon>
    </lineage>
</organism>
<keyword evidence="4" id="KW-0804">Transcription</keyword>
<dbReference type="SUPFAM" id="SSF46785">
    <property type="entry name" value="Winged helix' DNA-binding domain"/>
    <property type="match status" value="1"/>
</dbReference>
<dbReference type="Pfam" id="PF03466">
    <property type="entry name" value="LysR_substrate"/>
    <property type="match status" value="1"/>
</dbReference>
<dbReference type="CDD" id="cd08474">
    <property type="entry name" value="PBP2_CrgA_like_5"/>
    <property type="match status" value="1"/>
</dbReference>
<dbReference type="GO" id="GO:0003700">
    <property type="term" value="F:DNA-binding transcription factor activity"/>
    <property type="evidence" value="ECO:0007669"/>
    <property type="project" value="InterPro"/>
</dbReference>
<evidence type="ECO:0000256" key="3">
    <source>
        <dbReference type="ARBA" id="ARBA00023125"/>
    </source>
</evidence>
<dbReference type="InterPro" id="IPR036388">
    <property type="entry name" value="WH-like_DNA-bd_sf"/>
</dbReference>
<dbReference type="InterPro" id="IPR058163">
    <property type="entry name" value="LysR-type_TF_proteobact-type"/>
</dbReference>
<dbReference type="Gene3D" id="1.10.10.10">
    <property type="entry name" value="Winged helix-like DNA-binding domain superfamily/Winged helix DNA-binding domain"/>
    <property type="match status" value="1"/>
</dbReference>
<dbReference type="InterPro" id="IPR000847">
    <property type="entry name" value="LysR_HTH_N"/>
</dbReference>
<evidence type="ECO:0000256" key="1">
    <source>
        <dbReference type="ARBA" id="ARBA00009437"/>
    </source>
</evidence>
<feature type="domain" description="HTH lysR-type" evidence="5">
    <location>
        <begin position="26"/>
        <end position="83"/>
    </location>
</feature>
<comment type="similarity">
    <text evidence="1">Belongs to the LysR transcriptional regulatory family.</text>
</comment>
<gene>
    <name evidence="6" type="ORF">SAMN03080610_03135</name>
</gene>
<proteinExistence type="inferred from homology"/>
<evidence type="ECO:0000256" key="2">
    <source>
        <dbReference type="ARBA" id="ARBA00023015"/>
    </source>
</evidence>
<protein>
    <submittedName>
        <fullName evidence="6">DNA-binding transcriptional regulator, LysR family</fullName>
    </submittedName>
</protein>
<dbReference type="AlphaFoldDB" id="A0A1G5P3G8"/>
<evidence type="ECO:0000259" key="5">
    <source>
        <dbReference type="PROSITE" id="PS50931"/>
    </source>
</evidence>